<protein>
    <submittedName>
        <fullName evidence="2">Uncharacterized protein</fullName>
    </submittedName>
</protein>
<organism evidence="2">
    <name type="scientific">uncultured Rubrobacteraceae bacterium</name>
    <dbReference type="NCBI Taxonomy" id="349277"/>
    <lineage>
        <taxon>Bacteria</taxon>
        <taxon>Bacillati</taxon>
        <taxon>Actinomycetota</taxon>
        <taxon>Rubrobacteria</taxon>
        <taxon>Rubrobacterales</taxon>
        <taxon>Rubrobacteraceae</taxon>
        <taxon>environmental samples</taxon>
    </lineage>
</organism>
<evidence type="ECO:0000313" key="2">
    <source>
        <dbReference type="EMBL" id="CAA9452178.1"/>
    </source>
</evidence>
<gene>
    <name evidence="2" type="ORF">AVDCRST_MAG02-949</name>
</gene>
<feature type="compositionally biased region" description="Polar residues" evidence="1">
    <location>
        <begin position="34"/>
        <end position="44"/>
    </location>
</feature>
<feature type="non-terminal residue" evidence="2">
    <location>
        <position position="64"/>
    </location>
</feature>
<dbReference type="EMBL" id="CADCVH010000032">
    <property type="protein sequence ID" value="CAA9452178.1"/>
    <property type="molecule type" value="Genomic_DNA"/>
</dbReference>
<feature type="non-terminal residue" evidence="2">
    <location>
        <position position="1"/>
    </location>
</feature>
<feature type="compositionally biased region" description="Pro residues" evidence="1">
    <location>
        <begin position="1"/>
        <end position="11"/>
    </location>
</feature>
<name>A0A6J4R0R0_9ACTN</name>
<feature type="region of interest" description="Disordered" evidence="1">
    <location>
        <begin position="1"/>
        <end position="64"/>
    </location>
</feature>
<evidence type="ECO:0000256" key="1">
    <source>
        <dbReference type="SAM" id="MobiDB-lite"/>
    </source>
</evidence>
<proteinExistence type="predicted"/>
<accession>A0A6J4R0R0</accession>
<reference evidence="2" key="1">
    <citation type="submission" date="2020-02" db="EMBL/GenBank/DDBJ databases">
        <authorList>
            <person name="Meier V. D."/>
        </authorList>
    </citation>
    <scope>NUCLEOTIDE SEQUENCE</scope>
    <source>
        <strain evidence="2">AVDCRST_MAG02</strain>
    </source>
</reference>
<sequence length="64" mass="6643">GRGPRPPPGPRTPRRRAVFCPSFPRRRPLRSKATPGTSAKSTVAGSAFAHRSGAGSGMPHVPGV</sequence>
<dbReference type="AlphaFoldDB" id="A0A6J4R0R0"/>